<dbReference type="Pfam" id="PF26410">
    <property type="entry name" value="GH5_mannosidase"/>
    <property type="match status" value="1"/>
</dbReference>
<comment type="catalytic activity">
    <reaction evidence="1">
        <text>Random hydrolysis of (1-&gt;4)-beta-D-mannosidic linkages in mannans, galactomannans and glucomannans.</text>
        <dbReference type="EC" id="3.2.1.78"/>
    </reaction>
</comment>
<keyword evidence="12" id="KW-1185">Reference proteome</keyword>
<dbReference type="InterPro" id="IPR045053">
    <property type="entry name" value="MAN-like"/>
</dbReference>
<dbReference type="Gene3D" id="3.50.4.10">
    <property type="entry name" value="Hepatocyte Growth Factor"/>
    <property type="match status" value="2"/>
</dbReference>
<reference evidence="11 12" key="1">
    <citation type="journal article" date="2024" name="Nat. Commun.">
        <title>Phylogenomics reveals the evolutionary origins of lichenization in chlorophyte algae.</title>
        <authorList>
            <person name="Puginier C."/>
            <person name="Libourel C."/>
            <person name="Otte J."/>
            <person name="Skaloud P."/>
            <person name="Haon M."/>
            <person name="Grisel S."/>
            <person name="Petersen M."/>
            <person name="Berrin J.G."/>
            <person name="Delaux P.M."/>
            <person name="Dal Grande F."/>
            <person name="Keller J."/>
        </authorList>
    </citation>
    <scope>NUCLEOTIDE SEQUENCE [LARGE SCALE GENOMIC DNA]</scope>
    <source>
        <strain evidence="11 12">SAG 245.80</strain>
    </source>
</reference>
<feature type="domain" description="Glycoside hydrolase family 5" evidence="10">
    <location>
        <begin position="9"/>
        <end position="346"/>
    </location>
</feature>
<keyword evidence="5" id="KW-0964">Secreted</keyword>
<dbReference type="PANTHER" id="PTHR31451">
    <property type="match status" value="1"/>
</dbReference>
<evidence type="ECO:0000259" key="9">
    <source>
        <dbReference type="Pfam" id="PF14295"/>
    </source>
</evidence>
<comment type="similarity">
    <text evidence="3">Belongs to the glycosyl hydrolase 5 (cellulase A) family.</text>
</comment>
<evidence type="ECO:0000256" key="1">
    <source>
        <dbReference type="ARBA" id="ARBA00001678"/>
    </source>
</evidence>
<dbReference type="EC" id="3.2.1.78" evidence="4"/>
<evidence type="ECO:0000256" key="6">
    <source>
        <dbReference type="ARBA" id="ARBA00022729"/>
    </source>
</evidence>
<sequence>MTGLCADASFIRVRDGAFADENCTEFTFSGYNTWQLLENAAGFLGSQQDVTNQFQAAVASNLSVVRMFGHGVASGFYLQNPAAPGTYNEQAFRAFDWVLDQAAHYKLRLVVTFADNWDTDSNSDNKFAYTGGKTNQDAFFTSPAARSAYKAHVQKVITRENTINGKVYRDDDTILSWDLINEPRCDRIGCDGDMLAWIEEMAPFVKALDSNHLLTVGMDGFYDRRNCESSTGNPSGWAGYTGQDFMLQHAVRAIDYAAMHLWPDNWKRYDLDFGSGWMRNHTDDARRLGKPIVLEEFGKGVGGPNAQGQTVEQQLDWYKLIYAIVEDNINSGGPLKGVMFWRWDAVNTVNLGEGDSALTIGINSNTFQSVILPFSQRRAASQQFTNKPVANCVPLAGAVSTSSTGLPDNDKAAQPDFSGPGPENFTTPDAGACCGDTCGTMYGQQSGVVVAQTTTDTPAQCCTACKGSRTCNTWNYCYCNRGCGSYPKGSCLLKNQINPFYPRTEIVGEGTAGWIGGVPNQANITMPWRCQPAGACQLQNVSTCSAPLLERSLSCPDASCNATHANVGGDVLLYDVNSRQQAPGPVFSAADCCAACKSQPGCNVWTFCPRTEGCSNDCPANVQQLAQQNKPAFGPYGGCQGQRFPFRQCQLKNQTDPTAGPLRIYEAGDLQPYVSGYLAGGTTA</sequence>
<dbReference type="GO" id="GO:0005576">
    <property type="term" value="C:extracellular region"/>
    <property type="evidence" value="ECO:0007669"/>
    <property type="project" value="UniProtKB-SubCell"/>
</dbReference>
<evidence type="ECO:0000256" key="5">
    <source>
        <dbReference type="ARBA" id="ARBA00022525"/>
    </source>
</evidence>
<dbReference type="Gene3D" id="3.20.20.80">
    <property type="entry name" value="Glycosidases"/>
    <property type="match status" value="1"/>
</dbReference>
<dbReference type="InterPro" id="IPR001547">
    <property type="entry name" value="Glyco_hydro_5"/>
</dbReference>
<evidence type="ECO:0000259" key="10">
    <source>
        <dbReference type="Pfam" id="PF26410"/>
    </source>
</evidence>
<evidence type="ECO:0000256" key="7">
    <source>
        <dbReference type="ARBA" id="ARBA00022801"/>
    </source>
</evidence>
<name>A0AAW1S563_9CHLO</name>
<dbReference type="GO" id="GO:0016985">
    <property type="term" value="F:mannan endo-1,4-beta-mannosidase activity"/>
    <property type="evidence" value="ECO:0007669"/>
    <property type="project" value="UniProtKB-EC"/>
</dbReference>
<keyword evidence="8" id="KW-0326">Glycosidase</keyword>
<dbReference type="AlphaFoldDB" id="A0AAW1S563"/>
<keyword evidence="6" id="KW-0732">Signal</keyword>
<evidence type="ECO:0000313" key="12">
    <source>
        <dbReference type="Proteomes" id="UP001445335"/>
    </source>
</evidence>
<gene>
    <name evidence="11" type="ORF">WJX81_005125</name>
</gene>
<organism evidence="11 12">
    <name type="scientific">Elliptochloris bilobata</name>
    <dbReference type="NCBI Taxonomy" id="381761"/>
    <lineage>
        <taxon>Eukaryota</taxon>
        <taxon>Viridiplantae</taxon>
        <taxon>Chlorophyta</taxon>
        <taxon>core chlorophytes</taxon>
        <taxon>Trebouxiophyceae</taxon>
        <taxon>Trebouxiophyceae incertae sedis</taxon>
        <taxon>Elliptochloris clade</taxon>
        <taxon>Elliptochloris</taxon>
    </lineage>
</organism>
<evidence type="ECO:0000256" key="4">
    <source>
        <dbReference type="ARBA" id="ARBA00012706"/>
    </source>
</evidence>
<dbReference type="InterPro" id="IPR003609">
    <property type="entry name" value="Pan_app"/>
</dbReference>
<evidence type="ECO:0000313" key="11">
    <source>
        <dbReference type="EMBL" id="KAK9840793.1"/>
    </source>
</evidence>
<feature type="domain" description="Apple" evidence="9">
    <location>
        <begin position="585"/>
        <end position="618"/>
    </location>
</feature>
<keyword evidence="7" id="KW-0378">Hydrolase</keyword>
<protein>
    <recommendedName>
        <fullName evidence="4">mannan endo-1,4-beta-mannosidase</fullName>
        <ecNumber evidence="4">3.2.1.78</ecNumber>
    </recommendedName>
</protein>
<dbReference type="PANTHER" id="PTHR31451:SF39">
    <property type="entry name" value="MANNAN ENDO-1,4-BETA-MANNOSIDASE 1"/>
    <property type="match status" value="1"/>
</dbReference>
<feature type="domain" description="Apple" evidence="9">
    <location>
        <begin position="454"/>
        <end position="494"/>
    </location>
</feature>
<evidence type="ECO:0000256" key="8">
    <source>
        <dbReference type="ARBA" id="ARBA00023295"/>
    </source>
</evidence>
<accession>A0AAW1S563</accession>
<comment type="caution">
    <text evidence="11">The sequence shown here is derived from an EMBL/GenBank/DDBJ whole genome shotgun (WGS) entry which is preliminary data.</text>
</comment>
<evidence type="ECO:0000256" key="2">
    <source>
        <dbReference type="ARBA" id="ARBA00004613"/>
    </source>
</evidence>
<dbReference type="SUPFAM" id="SSF51445">
    <property type="entry name" value="(Trans)glycosidases"/>
    <property type="match status" value="1"/>
</dbReference>
<dbReference type="GO" id="GO:0000272">
    <property type="term" value="P:polysaccharide catabolic process"/>
    <property type="evidence" value="ECO:0007669"/>
    <property type="project" value="InterPro"/>
</dbReference>
<comment type="subcellular location">
    <subcellularLocation>
        <location evidence="2">Secreted</location>
    </subcellularLocation>
</comment>
<proteinExistence type="inferred from homology"/>
<dbReference type="EMBL" id="JALJOU010000012">
    <property type="protein sequence ID" value="KAK9840793.1"/>
    <property type="molecule type" value="Genomic_DNA"/>
</dbReference>
<dbReference type="InterPro" id="IPR017853">
    <property type="entry name" value="GH"/>
</dbReference>
<dbReference type="Pfam" id="PF14295">
    <property type="entry name" value="PAN_4"/>
    <property type="match status" value="2"/>
</dbReference>
<dbReference type="Proteomes" id="UP001445335">
    <property type="component" value="Unassembled WGS sequence"/>
</dbReference>
<evidence type="ECO:0000256" key="3">
    <source>
        <dbReference type="ARBA" id="ARBA00005641"/>
    </source>
</evidence>